<proteinExistence type="inferred from homology"/>
<dbReference type="AlphaFoldDB" id="A0AAD5SBS9"/>
<comment type="caution">
    <text evidence="8">The sequence shown here is derived from an EMBL/GenBank/DDBJ whole genome shotgun (WGS) entry which is preliminary data.</text>
</comment>
<keyword evidence="4" id="KW-0206">Cytoskeleton</keyword>
<evidence type="ECO:0000256" key="2">
    <source>
        <dbReference type="ARBA" id="ARBA00004245"/>
    </source>
</evidence>
<name>A0AAD5SBS9_9FUNG</name>
<evidence type="ECO:0000256" key="4">
    <source>
        <dbReference type="ARBA" id="ARBA00023212"/>
    </source>
</evidence>
<sequence>MAAPAPPAASGSGTTLLTTPVFRDMIHTETIKKELRLHTLYDNYNLTPTVAHRIVVTNKPNEKLEDGKGEVEDDEYINILTTSRLPPSQHYSTPQTTSQQYGWDTKPLIDHRRLDKRFYHPKVETEITKMYGAAMIMKGDSKKGAGGKGKEEGK</sequence>
<evidence type="ECO:0000256" key="1">
    <source>
        <dbReference type="ARBA" id="ARBA00004138"/>
    </source>
</evidence>
<organism evidence="8 9">
    <name type="scientific">Rhizophlyctis rosea</name>
    <dbReference type="NCBI Taxonomy" id="64517"/>
    <lineage>
        <taxon>Eukaryota</taxon>
        <taxon>Fungi</taxon>
        <taxon>Fungi incertae sedis</taxon>
        <taxon>Chytridiomycota</taxon>
        <taxon>Chytridiomycota incertae sedis</taxon>
        <taxon>Chytridiomycetes</taxon>
        <taxon>Rhizophlyctidales</taxon>
        <taxon>Rhizophlyctidaceae</taxon>
        <taxon>Rhizophlyctis</taxon>
    </lineage>
</organism>
<dbReference type="GO" id="GO:0005856">
    <property type="term" value="C:cytoskeleton"/>
    <property type="evidence" value="ECO:0007669"/>
    <property type="project" value="UniProtKB-SubCell"/>
</dbReference>
<evidence type="ECO:0000313" key="9">
    <source>
        <dbReference type="Proteomes" id="UP001212841"/>
    </source>
</evidence>
<reference evidence="8" key="1">
    <citation type="submission" date="2020-05" db="EMBL/GenBank/DDBJ databases">
        <title>Phylogenomic resolution of chytrid fungi.</title>
        <authorList>
            <person name="Stajich J.E."/>
            <person name="Amses K."/>
            <person name="Simmons R."/>
            <person name="Seto K."/>
            <person name="Myers J."/>
            <person name="Bonds A."/>
            <person name="Quandt C.A."/>
            <person name="Barry K."/>
            <person name="Liu P."/>
            <person name="Grigoriev I."/>
            <person name="Longcore J.E."/>
            <person name="James T.Y."/>
        </authorList>
    </citation>
    <scope>NUCLEOTIDE SEQUENCE</scope>
    <source>
        <strain evidence="8">JEL0318</strain>
    </source>
</reference>
<dbReference type="EMBL" id="JADGJD010000502">
    <property type="protein sequence ID" value="KAJ3050535.1"/>
    <property type="molecule type" value="Genomic_DNA"/>
</dbReference>
<accession>A0AAD5SBS9</accession>
<dbReference type="Pfam" id="PF14886">
    <property type="entry name" value="FAM183"/>
    <property type="match status" value="1"/>
</dbReference>
<evidence type="ECO:0000256" key="7">
    <source>
        <dbReference type="SAM" id="MobiDB-lite"/>
    </source>
</evidence>
<keyword evidence="3" id="KW-0963">Cytoplasm</keyword>
<dbReference type="PANTHER" id="PTHR33865">
    <property type="entry name" value="PROTEIN FAM183B"/>
    <property type="match status" value="1"/>
</dbReference>
<keyword evidence="5" id="KW-0966">Cell projection</keyword>
<evidence type="ECO:0000256" key="6">
    <source>
        <dbReference type="ARBA" id="ARBA00034777"/>
    </source>
</evidence>
<comment type="similarity">
    <text evidence="6">Belongs to the CFAP144 family.</text>
</comment>
<protein>
    <submittedName>
        <fullName evidence="8">Uncharacterized protein</fullName>
    </submittedName>
</protein>
<gene>
    <name evidence="8" type="ORF">HK097_008519</name>
</gene>
<dbReference type="InterPro" id="IPR029214">
    <property type="entry name" value="CFAP144"/>
</dbReference>
<comment type="subcellular location">
    <subcellularLocation>
        <location evidence="1">Cell projection</location>
        <location evidence="1">Cilium</location>
    </subcellularLocation>
    <subcellularLocation>
        <location evidence="2">Cytoplasm</location>
        <location evidence="2">Cytoskeleton</location>
    </subcellularLocation>
</comment>
<evidence type="ECO:0000256" key="5">
    <source>
        <dbReference type="ARBA" id="ARBA00023273"/>
    </source>
</evidence>
<dbReference type="GO" id="GO:0097546">
    <property type="term" value="C:ciliary base"/>
    <property type="evidence" value="ECO:0007669"/>
    <property type="project" value="TreeGrafter"/>
</dbReference>
<evidence type="ECO:0000256" key="3">
    <source>
        <dbReference type="ARBA" id="ARBA00022490"/>
    </source>
</evidence>
<evidence type="ECO:0000313" key="8">
    <source>
        <dbReference type="EMBL" id="KAJ3050535.1"/>
    </source>
</evidence>
<keyword evidence="9" id="KW-1185">Reference proteome</keyword>
<dbReference type="PANTHER" id="PTHR33865:SF3">
    <property type="entry name" value="PROTEIN FAM183B"/>
    <property type="match status" value="1"/>
</dbReference>
<dbReference type="Proteomes" id="UP001212841">
    <property type="component" value="Unassembled WGS sequence"/>
</dbReference>
<feature type="region of interest" description="Disordered" evidence="7">
    <location>
        <begin position="81"/>
        <end position="102"/>
    </location>
</feature>